<dbReference type="SUPFAM" id="SSF53448">
    <property type="entry name" value="Nucleotide-diphospho-sugar transferases"/>
    <property type="match status" value="1"/>
</dbReference>
<name>A0AAU7ECU8_9FLAO</name>
<accession>A0AAU7ECU8</accession>
<dbReference type="InterPro" id="IPR029044">
    <property type="entry name" value="Nucleotide-diphossugar_trans"/>
</dbReference>
<reference evidence="2" key="1">
    <citation type="submission" date="2024-04" db="EMBL/GenBank/DDBJ databases">
        <title>Mariniflexile litorale, isolated from the shallow sediments of the Sea of Japan.</title>
        <authorList>
            <person name="Romanenko L."/>
            <person name="Isaeva M."/>
        </authorList>
    </citation>
    <scope>NUCLEOTIDE SEQUENCE [LARGE SCALE GENOMIC DNA]</scope>
    <source>
        <strain evidence="2">KMM 9835</strain>
    </source>
</reference>
<evidence type="ECO:0000313" key="2">
    <source>
        <dbReference type="EMBL" id="XBL13244.1"/>
    </source>
</evidence>
<dbReference type="Pfam" id="PF00535">
    <property type="entry name" value="Glycos_transf_2"/>
    <property type="match status" value="1"/>
</dbReference>
<dbReference type="EMBL" id="CP155618">
    <property type="protein sequence ID" value="XBL13244.1"/>
    <property type="molecule type" value="Genomic_DNA"/>
</dbReference>
<dbReference type="Gene3D" id="3.90.550.10">
    <property type="entry name" value="Spore Coat Polysaccharide Biosynthesis Protein SpsA, Chain A"/>
    <property type="match status" value="1"/>
</dbReference>
<sequence length="282" mass="32631">MTNSKSNVTAIIPCYNDGQYIMQALESLYNQTLLPEQIIIVDDGSNEATRNVLKQIEHPGVHIVYQENKGVSHARNTVIRLAQTDFILNLDADDYYEPTFIEKAVNVLNANKQLVAVSSYCSKFYGGKTIEILKPLGGSLTDFIVINNCTANTMFRKLSWNTVGGFDEKMQGGYEDWEFWIAVLKLGGTIHIIKEVLSHYRVKKFSRDQKALQNHDLELRQYIYLKHKEVYEKHLDFYVFQLLRQNSLLRNSIYKVKNSKEYNIGSLFFAPLRYLKNKVVKR</sequence>
<evidence type="ECO:0000259" key="1">
    <source>
        <dbReference type="Pfam" id="PF00535"/>
    </source>
</evidence>
<dbReference type="PANTHER" id="PTHR43685">
    <property type="entry name" value="GLYCOSYLTRANSFERASE"/>
    <property type="match status" value="1"/>
</dbReference>
<keyword evidence="3" id="KW-1185">Reference proteome</keyword>
<protein>
    <submittedName>
        <fullName evidence="2">Glycosyltransferase family A protein</fullName>
    </submittedName>
</protein>
<dbReference type="PANTHER" id="PTHR43685:SF2">
    <property type="entry name" value="GLYCOSYLTRANSFERASE 2-LIKE DOMAIN-CONTAINING PROTEIN"/>
    <property type="match status" value="1"/>
</dbReference>
<dbReference type="CDD" id="cd00761">
    <property type="entry name" value="Glyco_tranf_GTA_type"/>
    <property type="match status" value="1"/>
</dbReference>
<dbReference type="InterPro" id="IPR001173">
    <property type="entry name" value="Glyco_trans_2-like"/>
</dbReference>
<dbReference type="InterPro" id="IPR050834">
    <property type="entry name" value="Glycosyltransf_2"/>
</dbReference>
<feature type="domain" description="Glycosyltransferase 2-like" evidence="1">
    <location>
        <begin position="10"/>
        <end position="121"/>
    </location>
</feature>
<dbReference type="AlphaFoldDB" id="A0AAU7ECU8"/>
<proteinExistence type="predicted"/>
<dbReference type="Proteomes" id="UP001224325">
    <property type="component" value="Chromosome"/>
</dbReference>
<organism evidence="2 3">
    <name type="scientific">Mariniflexile litorale</name>
    <dbReference type="NCBI Taxonomy" id="3045158"/>
    <lineage>
        <taxon>Bacteria</taxon>
        <taxon>Pseudomonadati</taxon>
        <taxon>Bacteroidota</taxon>
        <taxon>Flavobacteriia</taxon>
        <taxon>Flavobacteriales</taxon>
        <taxon>Flavobacteriaceae</taxon>
        <taxon>Mariniflexile</taxon>
    </lineage>
</organism>
<gene>
    <name evidence="2" type="ORF">QLS71_013040</name>
</gene>
<dbReference type="KEGG" id="mlil:QLS71_013040"/>
<evidence type="ECO:0000313" key="3">
    <source>
        <dbReference type="Proteomes" id="UP001224325"/>
    </source>
</evidence>
<dbReference type="RefSeq" id="WP_308992654.1">
    <property type="nucleotide sequence ID" value="NZ_CP155618.1"/>
</dbReference>